<dbReference type="SUPFAM" id="SSF53474">
    <property type="entry name" value="alpha/beta-Hydrolases"/>
    <property type="match status" value="1"/>
</dbReference>
<dbReference type="EMBL" id="FUZP01000002">
    <property type="protein sequence ID" value="SKC61588.1"/>
    <property type="molecule type" value="Genomic_DNA"/>
</dbReference>
<name>A0A1T5KDX7_9MICO</name>
<dbReference type="OrthoDB" id="3259161at2"/>
<dbReference type="AlphaFoldDB" id="A0A1T5KDX7"/>
<dbReference type="Gene3D" id="3.40.50.1820">
    <property type="entry name" value="alpha/beta hydrolase"/>
    <property type="match status" value="1"/>
</dbReference>
<accession>A0A1T5KDX7</accession>
<evidence type="ECO:0000313" key="3">
    <source>
        <dbReference type="Proteomes" id="UP000190857"/>
    </source>
</evidence>
<dbReference type="InterPro" id="IPR029058">
    <property type="entry name" value="AB_hydrolase_fold"/>
</dbReference>
<evidence type="ECO:0000313" key="2">
    <source>
        <dbReference type="EMBL" id="SKC61588.1"/>
    </source>
</evidence>
<dbReference type="STRING" id="123320.SAMN06309945_2127"/>
<proteinExistence type="predicted"/>
<evidence type="ECO:0000259" key="1">
    <source>
        <dbReference type="Pfam" id="PF06259"/>
    </source>
</evidence>
<dbReference type="RefSeq" id="WP_079728193.1">
    <property type="nucleotide sequence ID" value="NZ_FUZP01000002.1"/>
</dbReference>
<organism evidence="2 3">
    <name type="scientific">Okibacterium fritillariae</name>
    <dbReference type="NCBI Taxonomy" id="123320"/>
    <lineage>
        <taxon>Bacteria</taxon>
        <taxon>Bacillati</taxon>
        <taxon>Actinomycetota</taxon>
        <taxon>Actinomycetes</taxon>
        <taxon>Micrococcales</taxon>
        <taxon>Microbacteriaceae</taxon>
        <taxon>Okibacterium</taxon>
    </lineage>
</organism>
<feature type="domain" description="DUF1023" evidence="1">
    <location>
        <begin position="389"/>
        <end position="551"/>
    </location>
</feature>
<reference evidence="2 3" key="1">
    <citation type="submission" date="2017-02" db="EMBL/GenBank/DDBJ databases">
        <authorList>
            <person name="Peterson S.W."/>
        </authorList>
    </citation>
    <scope>NUCLEOTIDE SEQUENCE [LARGE SCALE GENOMIC DNA]</scope>
    <source>
        <strain evidence="2 3">VKM Ac-2059</strain>
    </source>
</reference>
<dbReference type="InterPro" id="IPR010427">
    <property type="entry name" value="DUF1023"/>
</dbReference>
<dbReference type="Pfam" id="PF06259">
    <property type="entry name" value="Abhydrolase_8"/>
    <property type="match status" value="1"/>
</dbReference>
<keyword evidence="3" id="KW-1185">Reference proteome</keyword>
<sequence length="633" mass="65990">METGDELFAAGGPLGGLDDPGRGDFAEILRSGQGFALQAQTYRAMAENISGAGALFDANVSQATAALTGTASLLQERLGTAAATFDGYRATFIAYAVSVEAIASECSRLRARATAELADIRSHARAIDRVLGSEALGDWTFRWDVIPDTPAAAVSPSSSSGTPPFGIDAADVATVERAQAAWRECLNQLATVRQLWQAQVDARARADEAAVRGLDDLPVFDAAGVPRTGHVGSRLDADTSDLLRAWATLDGAAFESAYGTDADGALAALGTMPVAQVAGIWAGLSPAFRKRLADRNPERVGTMPGVSPLDRDYANVQRLQGLYDAAVSGYKNAATNRGARSYDGDPAAADTGRRLNAFRLLLARYGNGDGRRLDPPEFLITLDASSPGQPLLAVSIGNLETAKSVSYVVPGMNSSAAELPDYARAAGRIRDGEQDQAVIVWLDYMSPGPSDVLASDRARVGADRLARGILQQGIERGAAGSSATTSVIAHSYGSTVATMALAQQPLGVDSVIIVGSAGIADGIVAADLHVPSASIFVAQAEKDGLATVGRLSGRANPEQEEWGARAFGVDGVALADGTVLDAVQQHNAVGSSEDDDRGKYFGDGTESLHNIRRILMGESITRGARPNSMRYVG</sequence>
<dbReference type="GO" id="GO:0016787">
    <property type="term" value="F:hydrolase activity"/>
    <property type="evidence" value="ECO:0007669"/>
    <property type="project" value="UniProtKB-KW"/>
</dbReference>
<keyword evidence="2" id="KW-0378">Hydrolase</keyword>
<gene>
    <name evidence="2" type="ORF">SAMN06309945_2127</name>
</gene>
<dbReference type="Proteomes" id="UP000190857">
    <property type="component" value="Unassembled WGS sequence"/>
</dbReference>
<protein>
    <submittedName>
        <fullName evidence="2">Alpha/beta hydrolase</fullName>
    </submittedName>
</protein>